<protein>
    <recommendedName>
        <fullName evidence="1">Amine oxidase domain-containing protein</fullName>
    </recommendedName>
</protein>
<evidence type="ECO:0000313" key="2">
    <source>
        <dbReference type="EMBL" id="CAK7229453.1"/>
    </source>
</evidence>
<dbReference type="PANTHER" id="PTHR10742:SF410">
    <property type="entry name" value="LYSINE-SPECIFIC HISTONE DEMETHYLASE 2"/>
    <property type="match status" value="1"/>
</dbReference>
<dbReference type="SUPFAM" id="SSF51905">
    <property type="entry name" value="FAD/NAD(P)-binding domain"/>
    <property type="match status" value="1"/>
</dbReference>
<gene>
    <name evidence="2" type="ORF">SEUCBS140593_007251</name>
</gene>
<reference evidence="2 3" key="1">
    <citation type="submission" date="2024-01" db="EMBL/GenBank/DDBJ databases">
        <authorList>
            <person name="Allen C."/>
            <person name="Tagirdzhanova G."/>
        </authorList>
    </citation>
    <scope>NUCLEOTIDE SEQUENCE [LARGE SCALE GENOMIC DNA]</scope>
</reference>
<dbReference type="InterPro" id="IPR002937">
    <property type="entry name" value="Amino_oxidase"/>
</dbReference>
<keyword evidence="3" id="KW-1185">Reference proteome</keyword>
<sequence>MFSKVWRLFCDLDGGDLVDNWKFAFGTHQSPKLVAEWDKLSCQDRLDQIRDRLTAEETAMLKGLLIQMGGTSLDEMGLVNALQWGVLGSHKPTGLNDIALHTRLRSGNSVLHRHIFEHALSTGNLSYSLDTPISRVEDAGDVVTVVSRAGQHFRAKSVICTIPLNVLASTDFSPPLPAGKLEAFREGSVNKCNKVHLDLNGPEYLSWSSFASPGKRMVCALGDCLTPADNSHLVAFGPNPNSPDGISLQDIDTIKSSVMHLLPKEKQSEAVVNRIVSIPTWWRRRL</sequence>
<dbReference type="Pfam" id="PF01593">
    <property type="entry name" value="Amino_oxidase"/>
    <property type="match status" value="1"/>
</dbReference>
<dbReference type="Proteomes" id="UP001642482">
    <property type="component" value="Unassembled WGS sequence"/>
</dbReference>
<feature type="domain" description="Amine oxidase" evidence="1">
    <location>
        <begin position="36"/>
        <end position="202"/>
    </location>
</feature>
<dbReference type="PANTHER" id="PTHR10742">
    <property type="entry name" value="FLAVIN MONOAMINE OXIDASE"/>
    <property type="match status" value="1"/>
</dbReference>
<organism evidence="2 3">
    <name type="scientific">Sporothrix eucalyptigena</name>
    <dbReference type="NCBI Taxonomy" id="1812306"/>
    <lineage>
        <taxon>Eukaryota</taxon>
        <taxon>Fungi</taxon>
        <taxon>Dikarya</taxon>
        <taxon>Ascomycota</taxon>
        <taxon>Pezizomycotina</taxon>
        <taxon>Sordariomycetes</taxon>
        <taxon>Sordariomycetidae</taxon>
        <taxon>Ophiostomatales</taxon>
        <taxon>Ophiostomataceae</taxon>
        <taxon>Sporothrix</taxon>
    </lineage>
</organism>
<comment type="caution">
    <text evidence="2">The sequence shown here is derived from an EMBL/GenBank/DDBJ whole genome shotgun (WGS) entry which is preliminary data.</text>
</comment>
<dbReference type="InterPro" id="IPR050281">
    <property type="entry name" value="Flavin_monoamine_oxidase"/>
</dbReference>
<dbReference type="Gene3D" id="3.90.660.10">
    <property type="match status" value="2"/>
</dbReference>
<evidence type="ECO:0000259" key="1">
    <source>
        <dbReference type="Pfam" id="PF01593"/>
    </source>
</evidence>
<proteinExistence type="predicted"/>
<name>A0ABP0CBP8_9PEZI</name>
<dbReference type="EMBL" id="CAWUHD010000086">
    <property type="protein sequence ID" value="CAK7229453.1"/>
    <property type="molecule type" value="Genomic_DNA"/>
</dbReference>
<accession>A0ABP0CBP8</accession>
<dbReference type="InterPro" id="IPR036188">
    <property type="entry name" value="FAD/NAD-bd_sf"/>
</dbReference>
<evidence type="ECO:0000313" key="3">
    <source>
        <dbReference type="Proteomes" id="UP001642482"/>
    </source>
</evidence>